<dbReference type="InterPro" id="IPR019811">
    <property type="entry name" value="HDH_CS"/>
</dbReference>
<dbReference type="EC" id="1.1.1.3" evidence="4 14"/>
<dbReference type="GO" id="GO:0004412">
    <property type="term" value="F:homoserine dehydrogenase activity"/>
    <property type="evidence" value="ECO:0007669"/>
    <property type="project" value="UniProtKB-EC"/>
</dbReference>
<evidence type="ECO:0000256" key="14">
    <source>
        <dbReference type="RuleBase" id="RU000579"/>
    </source>
</evidence>
<dbReference type="PANTHER" id="PTHR43331">
    <property type="entry name" value="HOMOSERINE DEHYDROGENASE"/>
    <property type="match status" value="1"/>
</dbReference>
<feature type="binding site" evidence="13">
    <location>
        <begin position="12"/>
        <end position="17"/>
    </location>
    <ligand>
        <name>NADP(+)</name>
        <dbReference type="ChEBI" id="CHEBI:58349"/>
    </ligand>
</feature>
<dbReference type="FunFam" id="3.30.360.10:FF:000005">
    <property type="entry name" value="Homoserine dehydrogenase"/>
    <property type="match status" value="1"/>
</dbReference>
<feature type="active site" description="Proton donor" evidence="12">
    <location>
        <position position="229"/>
    </location>
</feature>
<evidence type="ECO:0000256" key="12">
    <source>
        <dbReference type="PIRSR" id="PIRSR036497-1"/>
    </source>
</evidence>
<feature type="domain" description="Homoserine dehydrogenase catalytic" evidence="16">
    <location>
        <begin position="162"/>
        <end position="340"/>
    </location>
</feature>
<dbReference type="GO" id="GO:0050661">
    <property type="term" value="F:NADP binding"/>
    <property type="evidence" value="ECO:0007669"/>
    <property type="project" value="InterPro"/>
</dbReference>
<protein>
    <recommendedName>
        <fullName evidence="5 14">Homoserine dehydrogenase</fullName>
        <ecNumber evidence="4 14">1.1.1.3</ecNumber>
    </recommendedName>
</protein>
<keyword evidence="9" id="KW-0915">Sodium</keyword>
<dbReference type="InterPro" id="IPR005106">
    <property type="entry name" value="Asp/hSer_DH_NAD-bd"/>
</dbReference>
<accession>A0A212QXE1</accession>
<evidence type="ECO:0000313" key="18">
    <source>
        <dbReference type="EMBL" id="SNB64226.1"/>
    </source>
</evidence>
<evidence type="ECO:0000256" key="2">
    <source>
        <dbReference type="ARBA" id="ARBA00005062"/>
    </source>
</evidence>
<gene>
    <name evidence="18" type="ORF">SAMN02746019_00007950</name>
</gene>
<comment type="similarity">
    <text evidence="3 15">Belongs to the homoserine dehydrogenase family.</text>
</comment>
<keyword evidence="8 14" id="KW-0560">Oxidoreductase</keyword>
<dbReference type="OrthoDB" id="9808167at2"/>
<organism evidence="18 19">
    <name type="scientific">Thermoflexus hugenholtzii JAD2</name>
    <dbReference type="NCBI Taxonomy" id="877466"/>
    <lineage>
        <taxon>Bacteria</taxon>
        <taxon>Bacillati</taxon>
        <taxon>Chloroflexota</taxon>
        <taxon>Thermoflexia</taxon>
        <taxon>Thermoflexales</taxon>
        <taxon>Thermoflexaceae</taxon>
        <taxon>Thermoflexus</taxon>
    </lineage>
</organism>
<keyword evidence="10 14" id="KW-0486">Methionine biosynthesis</keyword>
<evidence type="ECO:0000313" key="19">
    <source>
        <dbReference type="Proteomes" id="UP000197025"/>
    </source>
</evidence>
<evidence type="ECO:0000256" key="8">
    <source>
        <dbReference type="ARBA" id="ARBA00023002"/>
    </source>
</evidence>
<evidence type="ECO:0000256" key="4">
    <source>
        <dbReference type="ARBA" id="ARBA00013213"/>
    </source>
</evidence>
<dbReference type="InterPro" id="IPR022697">
    <property type="entry name" value="HDH_short"/>
</dbReference>
<dbReference type="AlphaFoldDB" id="A0A212QXE1"/>
<reference evidence="19" key="1">
    <citation type="submission" date="2017-06" db="EMBL/GenBank/DDBJ databases">
        <authorList>
            <person name="Varghese N."/>
            <person name="Submissions S."/>
        </authorList>
    </citation>
    <scope>NUCLEOTIDE SEQUENCE [LARGE SCALE GENOMIC DNA]</scope>
    <source>
        <strain evidence="19">JAD2</strain>
    </source>
</reference>
<evidence type="ECO:0000256" key="9">
    <source>
        <dbReference type="ARBA" id="ARBA00023053"/>
    </source>
</evidence>
<dbReference type="PIRSF" id="PIRSF036497">
    <property type="entry name" value="HDH_short"/>
    <property type="match status" value="1"/>
</dbReference>
<evidence type="ECO:0000259" key="17">
    <source>
        <dbReference type="Pfam" id="PF03447"/>
    </source>
</evidence>
<name>A0A212QXE1_9CHLR</name>
<keyword evidence="7 14" id="KW-0791">Threonine biosynthesis</keyword>
<dbReference type="InterPro" id="IPR036291">
    <property type="entry name" value="NAD(P)-bd_dom_sf"/>
</dbReference>
<comment type="pathway">
    <text evidence="1 14">Amino-acid biosynthesis; L-threonine biosynthesis; L-threonine from L-aspartate: step 3/5.</text>
</comment>
<dbReference type="Proteomes" id="UP000197025">
    <property type="component" value="Unassembled WGS sequence"/>
</dbReference>
<evidence type="ECO:0000256" key="11">
    <source>
        <dbReference type="ARBA" id="ARBA00048841"/>
    </source>
</evidence>
<dbReference type="GO" id="GO:0009088">
    <property type="term" value="P:threonine biosynthetic process"/>
    <property type="evidence" value="ECO:0007669"/>
    <property type="project" value="UniProtKB-UniPathway"/>
</dbReference>
<evidence type="ECO:0000256" key="3">
    <source>
        <dbReference type="ARBA" id="ARBA00006753"/>
    </source>
</evidence>
<comment type="catalytic activity">
    <reaction evidence="11">
        <text>L-homoserine + NADP(+) = L-aspartate 4-semialdehyde + NADPH + H(+)</text>
        <dbReference type="Rhea" id="RHEA:15761"/>
        <dbReference type="ChEBI" id="CHEBI:15378"/>
        <dbReference type="ChEBI" id="CHEBI:57476"/>
        <dbReference type="ChEBI" id="CHEBI:57783"/>
        <dbReference type="ChEBI" id="CHEBI:58349"/>
        <dbReference type="ChEBI" id="CHEBI:537519"/>
        <dbReference type="EC" id="1.1.1.3"/>
    </reaction>
    <physiologicalReaction direction="right-to-left" evidence="11">
        <dbReference type="Rhea" id="RHEA:15763"/>
    </physiologicalReaction>
</comment>
<dbReference type="InterPro" id="IPR001342">
    <property type="entry name" value="HDH_cat"/>
</dbReference>
<dbReference type="PROSITE" id="PS01042">
    <property type="entry name" value="HOMOSER_DHGENASE"/>
    <property type="match status" value="1"/>
</dbReference>
<evidence type="ECO:0000256" key="6">
    <source>
        <dbReference type="ARBA" id="ARBA00022605"/>
    </source>
</evidence>
<feature type="binding site" evidence="13">
    <location>
        <position position="214"/>
    </location>
    <ligand>
        <name>L-homoserine</name>
        <dbReference type="ChEBI" id="CHEBI:57476"/>
    </ligand>
</feature>
<feature type="domain" description="Aspartate/homoserine dehydrogenase NAD-binding" evidence="17">
    <location>
        <begin position="12"/>
        <end position="154"/>
    </location>
</feature>
<evidence type="ECO:0000256" key="1">
    <source>
        <dbReference type="ARBA" id="ARBA00005056"/>
    </source>
</evidence>
<dbReference type="Pfam" id="PF00742">
    <property type="entry name" value="Homoserine_dh"/>
    <property type="match status" value="1"/>
</dbReference>
<keyword evidence="19" id="KW-1185">Reference proteome</keyword>
<proteinExistence type="inferred from homology"/>
<dbReference type="InParanoid" id="A0A212QXE1"/>
<evidence type="ECO:0000259" key="16">
    <source>
        <dbReference type="Pfam" id="PF00742"/>
    </source>
</evidence>
<feature type="binding site" evidence="13">
    <location>
        <position position="130"/>
    </location>
    <ligand>
        <name>NADPH</name>
        <dbReference type="ChEBI" id="CHEBI:57783"/>
    </ligand>
</feature>
<dbReference type="Gene3D" id="3.40.50.720">
    <property type="entry name" value="NAD(P)-binding Rossmann-like Domain"/>
    <property type="match status" value="1"/>
</dbReference>
<dbReference type="PANTHER" id="PTHR43331:SF1">
    <property type="entry name" value="HOMOSERINE DEHYDROGENASE"/>
    <property type="match status" value="1"/>
</dbReference>
<keyword evidence="13 14" id="KW-0521">NADP</keyword>
<dbReference type="SUPFAM" id="SSF55347">
    <property type="entry name" value="Glyceraldehyde-3-phosphate dehydrogenase-like, C-terminal domain"/>
    <property type="match status" value="1"/>
</dbReference>
<dbReference type="UniPathway" id="UPA00051">
    <property type="reaction ID" value="UER00465"/>
</dbReference>
<dbReference type="EMBL" id="FYEK01000027">
    <property type="protein sequence ID" value="SNB64226.1"/>
    <property type="molecule type" value="Genomic_DNA"/>
</dbReference>
<dbReference type="FunCoup" id="A0A212QXE1">
    <property type="interactions" value="402"/>
</dbReference>
<keyword evidence="6 14" id="KW-0028">Amino-acid biosynthesis</keyword>
<dbReference type="UniPathway" id="UPA00050">
    <property type="reaction ID" value="UER00063"/>
</dbReference>
<dbReference type="GO" id="GO:0009086">
    <property type="term" value="P:methionine biosynthetic process"/>
    <property type="evidence" value="ECO:0007669"/>
    <property type="project" value="UniProtKB-KW"/>
</dbReference>
<evidence type="ECO:0000256" key="7">
    <source>
        <dbReference type="ARBA" id="ARBA00022697"/>
    </source>
</evidence>
<sequence length="348" mass="37925">MTRSLQRVALIGFGAVGRAFARLLLRKREEILQRYALDLRVTGIITARRGAAWDPEGLDLTAALEAVERGGDLSALSRSPAPRETLAFIERCPADVVVEITVLDPRTGQPATDHVRAALRSGRHVVTANKGPLAFAYRELRDLARSRGRAFLYESTVMDGAPLFSLVREGLPATHILGFRAILNSTTNFILTRMEEGIPFEEAVRQAQAIGIAEADPSNDIDGWDAAVKTCVLANVWMEADLRPDAVERTGIRGIGPEDLAAARREGRRIRLVCTAERSADGTVRARVAPEAVPLEDLLAHVRGTSSVITLRTDTLKQLTLIEHEPEPAQTAFGILADLINVARGHWG</sequence>
<dbReference type="Pfam" id="PF03447">
    <property type="entry name" value="NAD_binding_3"/>
    <property type="match status" value="1"/>
</dbReference>
<evidence type="ECO:0000256" key="15">
    <source>
        <dbReference type="RuleBase" id="RU004171"/>
    </source>
</evidence>
<dbReference type="Gene3D" id="3.30.360.10">
    <property type="entry name" value="Dihydrodipicolinate Reductase, domain 2"/>
    <property type="match status" value="1"/>
</dbReference>
<comment type="pathway">
    <text evidence="2 14">Amino-acid biosynthesis; L-methionine biosynthesis via de novo pathway; L-homoserine from L-aspartate: step 3/3.</text>
</comment>
<evidence type="ECO:0000256" key="5">
    <source>
        <dbReference type="ARBA" id="ARBA00013376"/>
    </source>
</evidence>
<evidence type="ECO:0000256" key="13">
    <source>
        <dbReference type="PIRSR" id="PIRSR036497-2"/>
    </source>
</evidence>
<dbReference type="NCBIfam" id="NF004976">
    <property type="entry name" value="PRK06349.1"/>
    <property type="match status" value="1"/>
</dbReference>
<dbReference type="SUPFAM" id="SSF51735">
    <property type="entry name" value="NAD(P)-binding Rossmann-fold domains"/>
    <property type="match status" value="1"/>
</dbReference>
<dbReference type="RefSeq" id="WP_088571047.1">
    <property type="nucleotide sequence ID" value="NZ_FYEK01000027.1"/>
</dbReference>
<evidence type="ECO:0000256" key="10">
    <source>
        <dbReference type="ARBA" id="ARBA00023167"/>
    </source>
</evidence>